<evidence type="ECO:0000256" key="9">
    <source>
        <dbReference type="ARBA" id="ARBA00023125"/>
    </source>
</evidence>
<dbReference type="InterPro" id="IPR043135">
    <property type="entry name" value="Fur_C"/>
</dbReference>
<accession>A0ABU2J7P9</accession>
<evidence type="ECO:0000256" key="3">
    <source>
        <dbReference type="ARBA" id="ARBA00011738"/>
    </source>
</evidence>
<dbReference type="PANTHER" id="PTHR33202">
    <property type="entry name" value="ZINC UPTAKE REGULATION PROTEIN"/>
    <property type="match status" value="1"/>
</dbReference>
<dbReference type="CDD" id="cd07153">
    <property type="entry name" value="Fur_like"/>
    <property type="match status" value="1"/>
</dbReference>
<gene>
    <name evidence="12" type="ORF">RM423_04505</name>
</gene>
<keyword evidence="13" id="KW-1185">Reference proteome</keyword>
<feature type="compositionally biased region" description="Low complexity" evidence="11">
    <location>
        <begin position="11"/>
        <end position="22"/>
    </location>
</feature>
<dbReference type="PANTHER" id="PTHR33202:SF2">
    <property type="entry name" value="FERRIC UPTAKE REGULATION PROTEIN"/>
    <property type="match status" value="1"/>
</dbReference>
<keyword evidence="7" id="KW-0862">Zinc</keyword>
<keyword evidence="8" id="KW-0805">Transcription regulation</keyword>
<evidence type="ECO:0000256" key="10">
    <source>
        <dbReference type="ARBA" id="ARBA00023163"/>
    </source>
</evidence>
<dbReference type="Gene3D" id="1.10.10.10">
    <property type="entry name" value="Winged helix-like DNA-binding domain superfamily/Winged helix DNA-binding domain"/>
    <property type="match status" value="1"/>
</dbReference>
<comment type="caution">
    <text evidence="12">The sequence shown here is derived from an EMBL/GenBank/DDBJ whole genome shotgun (WGS) entry which is preliminary data.</text>
</comment>
<dbReference type="EMBL" id="JAVREH010000004">
    <property type="protein sequence ID" value="MDT0260649.1"/>
    <property type="molecule type" value="Genomic_DNA"/>
</dbReference>
<dbReference type="InterPro" id="IPR036390">
    <property type="entry name" value="WH_DNA-bd_sf"/>
</dbReference>
<dbReference type="RefSeq" id="WP_311421806.1">
    <property type="nucleotide sequence ID" value="NZ_JAVREH010000004.1"/>
</dbReference>
<dbReference type="SUPFAM" id="SSF46785">
    <property type="entry name" value="Winged helix' DNA-binding domain"/>
    <property type="match status" value="1"/>
</dbReference>
<keyword evidence="5" id="KW-0678">Repressor</keyword>
<keyword evidence="9" id="KW-0238">DNA-binding</keyword>
<evidence type="ECO:0000313" key="12">
    <source>
        <dbReference type="EMBL" id="MDT0260649.1"/>
    </source>
</evidence>
<comment type="subcellular location">
    <subcellularLocation>
        <location evidence="1">Cytoplasm</location>
    </subcellularLocation>
</comment>
<evidence type="ECO:0000256" key="8">
    <source>
        <dbReference type="ARBA" id="ARBA00023015"/>
    </source>
</evidence>
<proteinExistence type="inferred from homology"/>
<dbReference type="InterPro" id="IPR002481">
    <property type="entry name" value="FUR"/>
</dbReference>
<evidence type="ECO:0000256" key="11">
    <source>
        <dbReference type="SAM" id="MobiDB-lite"/>
    </source>
</evidence>
<keyword evidence="6" id="KW-0479">Metal-binding</keyword>
<reference evidence="13" key="1">
    <citation type="submission" date="2023-07" db="EMBL/GenBank/DDBJ databases">
        <title>30 novel species of actinomycetes from the DSMZ collection.</title>
        <authorList>
            <person name="Nouioui I."/>
        </authorList>
    </citation>
    <scope>NUCLEOTIDE SEQUENCE [LARGE SCALE GENOMIC DNA]</scope>
    <source>
        <strain evidence="13">DSM 44399</strain>
    </source>
</reference>
<name>A0ABU2J7P9_9ACTN</name>
<keyword evidence="10" id="KW-0804">Transcription</keyword>
<evidence type="ECO:0000256" key="4">
    <source>
        <dbReference type="ARBA" id="ARBA00022490"/>
    </source>
</evidence>
<comment type="similarity">
    <text evidence="2">Belongs to the Fur family.</text>
</comment>
<evidence type="ECO:0000256" key="7">
    <source>
        <dbReference type="ARBA" id="ARBA00022833"/>
    </source>
</evidence>
<protein>
    <submittedName>
        <fullName evidence="12">Transcriptional repressor</fullName>
    </submittedName>
</protein>
<dbReference type="InterPro" id="IPR036388">
    <property type="entry name" value="WH-like_DNA-bd_sf"/>
</dbReference>
<dbReference type="Pfam" id="PF01475">
    <property type="entry name" value="FUR"/>
    <property type="match status" value="1"/>
</dbReference>
<comment type="subunit">
    <text evidence="3">Homodimer.</text>
</comment>
<feature type="region of interest" description="Disordered" evidence="11">
    <location>
        <begin position="1"/>
        <end position="29"/>
    </location>
</feature>
<dbReference type="Proteomes" id="UP001183176">
    <property type="component" value="Unassembled WGS sequence"/>
</dbReference>
<evidence type="ECO:0000313" key="13">
    <source>
        <dbReference type="Proteomes" id="UP001183176"/>
    </source>
</evidence>
<dbReference type="Gene3D" id="3.30.1490.190">
    <property type="match status" value="1"/>
</dbReference>
<organism evidence="12 13">
    <name type="scientific">Jatrophihabitans lederbergiae</name>
    <dbReference type="NCBI Taxonomy" id="3075547"/>
    <lineage>
        <taxon>Bacteria</taxon>
        <taxon>Bacillati</taxon>
        <taxon>Actinomycetota</taxon>
        <taxon>Actinomycetes</taxon>
        <taxon>Jatrophihabitantales</taxon>
        <taxon>Jatrophihabitantaceae</taxon>
        <taxon>Jatrophihabitans</taxon>
    </lineage>
</organism>
<keyword evidence="4" id="KW-0963">Cytoplasm</keyword>
<evidence type="ECO:0000256" key="6">
    <source>
        <dbReference type="ARBA" id="ARBA00022723"/>
    </source>
</evidence>
<evidence type="ECO:0000256" key="2">
    <source>
        <dbReference type="ARBA" id="ARBA00007957"/>
    </source>
</evidence>
<sequence>MSYDGSPDLETPVVPSTPTSSPAGRVRNTRQAGAVEAVLRAADGFRTAQELFAELRRRGDRIGLTTVYRHLSTLAEQGAVDVVHNGEGESQYRLCGVSQGSADQPDAHHHHVVCRQCGRSVEVSGPEVEAWAARVAAAAGFTEVTHTLEVFGLCPEHSA</sequence>
<evidence type="ECO:0000256" key="5">
    <source>
        <dbReference type="ARBA" id="ARBA00022491"/>
    </source>
</evidence>
<evidence type="ECO:0000256" key="1">
    <source>
        <dbReference type="ARBA" id="ARBA00004496"/>
    </source>
</evidence>